<feature type="compositionally biased region" description="Low complexity" evidence="1">
    <location>
        <begin position="28"/>
        <end position="51"/>
    </location>
</feature>
<organism evidence="2 3">
    <name type="scientific">Chytriomyces confervae</name>
    <dbReference type="NCBI Taxonomy" id="246404"/>
    <lineage>
        <taxon>Eukaryota</taxon>
        <taxon>Fungi</taxon>
        <taxon>Fungi incertae sedis</taxon>
        <taxon>Chytridiomycota</taxon>
        <taxon>Chytridiomycota incertae sedis</taxon>
        <taxon>Chytridiomycetes</taxon>
        <taxon>Chytridiales</taxon>
        <taxon>Chytriomycetaceae</taxon>
        <taxon>Chytriomyces</taxon>
    </lineage>
</organism>
<reference evidence="2 3" key="1">
    <citation type="journal article" date="2019" name="Sci. Rep.">
        <title>Comparative genomics of chytrid fungi reveal insights into the obligate biotrophic and pathogenic lifestyle of Synchytrium endobioticum.</title>
        <authorList>
            <person name="van de Vossenberg B.T.L.H."/>
            <person name="Warris S."/>
            <person name="Nguyen H.D.T."/>
            <person name="van Gent-Pelzer M.P.E."/>
            <person name="Joly D.L."/>
            <person name="van de Geest H.C."/>
            <person name="Bonants P.J.M."/>
            <person name="Smith D.S."/>
            <person name="Levesque C.A."/>
            <person name="van der Lee T.A.J."/>
        </authorList>
    </citation>
    <scope>NUCLEOTIDE SEQUENCE [LARGE SCALE GENOMIC DNA]</scope>
    <source>
        <strain evidence="2 3">CBS 675.73</strain>
    </source>
</reference>
<gene>
    <name evidence="2" type="ORF">CcCBS67573_g08884</name>
</gene>
<name>A0A507EF31_9FUNG</name>
<protein>
    <submittedName>
        <fullName evidence="2">Uncharacterized protein</fullName>
    </submittedName>
</protein>
<comment type="caution">
    <text evidence="2">The sequence shown here is derived from an EMBL/GenBank/DDBJ whole genome shotgun (WGS) entry which is preliminary data.</text>
</comment>
<proteinExistence type="predicted"/>
<dbReference type="STRING" id="246404.A0A507EF31"/>
<feature type="compositionally biased region" description="Low complexity" evidence="1">
    <location>
        <begin position="206"/>
        <end position="234"/>
    </location>
</feature>
<feature type="compositionally biased region" description="Basic and acidic residues" evidence="1">
    <location>
        <begin position="251"/>
        <end position="261"/>
    </location>
</feature>
<dbReference type="EMBL" id="QEAP01000655">
    <property type="protein sequence ID" value="TPX61818.1"/>
    <property type="molecule type" value="Genomic_DNA"/>
</dbReference>
<dbReference type="Proteomes" id="UP000320333">
    <property type="component" value="Unassembled WGS sequence"/>
</dbReference>
<evidence type="ECO:0000313" key="2">
    <source>
        <dbReference type="EMBL" id="TPX61818.1"/>
    </source>
</evidence>
<feature type="compositionally biased region" description="Low complexity" evidence="1">
    <location>
        <begin position="166"/>
        <end position="182"/>
    </location>
</feature>
<keyword evidence="3" id="KW-1185">Reference proteome</keyword>
<feature type="compositionally biased region" description="Polar residues" evidence="1">
    <location>
        <begin position="59"/>
        <end position="74"/>
    </location>
</feature>
<feature type="region of interest" description="Disordered" evidence="1">
    <location>
        <begin position="354"/>
        <end position="388"/>
    </location>
</feature>
<feature type="compositionally biased region" description="Low complexity" evidence="1">
    <location>
        <begin position="122"/>
        <end position="135"/>
    </location>
</feature>
<feature type="compositionally biased region" description="Low complexity" evidence="1">
    <location>
        <begin position="85"/>
        <end position="107"/>
    </location>
</feature>
<evidence type="ECO:0000256" key="1">
    <source>
        <dbReference type="SAM" id="MobiDB-lite"/>
    </source>
</evidence>
<feature type="compositionally biased region" description="Polar residues" evidence="1">
    <location>
        <begin position="141"/>
        <end position="164"/>
    </location>
</feature>
<sequence>MSNRNIASPHAPPRIIISAPRGSDSDSSRSSSIRRITSQSSLGAESSASSKSTDRMHRPTSSKPPLSASNSIESIPTRVIHLSRSTSSQSSNADESESSAPSSSSNRSNRKVGSQQKESRASSRASETTESASESTHSRKSSNASASTITPRTSKSTNASSATPRASDTTYTSSSTVSAAPSNVPLPPKYKRSRQNTATLRKNDSSDSIIFSSSESNTSTSTTSASHSSTSTGSDDSRSHSRSTKHSLYIDTRRDHSRELLELPPLPSTPVPKGRPAADSKKKAKLKIISPTTGAFVTVADTDLLLPATLPLSPEVASPQHPDTDPDHTAFEIMDTEQMEKKQESERIRALLKNSAALAGGRGRTRSSSPARRDTMFSGGGATDYGDGHARKQSVFAKSAENEVGPVFESGDPDILFVDDGGKFRHLKRIRMGETDKDEDGVSFEDQLQRLCVTINASSSHLLSTAHGIYAGLCLLSLALFPSTEIPVFTPTTSTYTTVLQFVAFYSQVSTPTSRLFSVVGTLAVLATLDGGYDPAVGDGMDRVSRWWSRTGKHLSGVGAIRWWRRRSGRWKRIAGALAILCEFFTFWGTRVNLNLDAVTVVSYVCTIIMVPVDDKLYESQRGQFGGPYGGKDW</sequence>
<accession>A0A507EF31</accession>
<feature type="region of interest" description="Disordered" evidence="1">
    <location>
        <begin position="1"/>
        <end position="283"/>
    </location>
</feature>
<dbReference type="AlphaFoldDB" id="A0A507EF31"/>
<dbReference type="OrthoDB" id="2148420at2759"/>
<evidence type="ECO:0000313" key="3">
    <source>
        <dbReference type="Proteomes" id="UP000320333"/>
    </source>
</evidence>